<dbReference type="GO" id="GO:0005525">
    <property type="term" value="F:GTP binding"/>
    <property type="evidence" value="ECO:0007669"/>
    <property type="project" value="UniProtKB-UniRule"/>
</dbReference>
<dbReference type="AlphaFoldDB" id="A0A9W5Y1D4"/>
<name>A0A9W5Y1D4_9CLOT</name>
<comment type="subcellular location">
    <subcellularLocation>
        <location evidence="10">Cytoplasm</location>
    </subcellularLocation>
</comment>
<dbReference type="InterPro" id="IPR030378">
    <property type="entry name" value="G_CP_dom"/>
</dbReference>
<comment type="cofactor">
    <cofactor evidence="10">
        <name>Zn(2+)</name>
        <dbReference type="ChEBI" id="CHEBI:29105"/>
    </cofactor>
    <text evidence="10">Binds 1 zinc ion per subunit.</text>
</comment>
<dbReference type="HAMAP" id="MF_01820">
    <property type="entry name" value="GTPase_RsgA"/>
    <property type="match status" value="1"/>
</dbReference>
<evidence type="ECO:0000259" key="12">
    <source>
        <dbReference type="PROSITE" id="PS51721"/>
    </source>
</evidence>
<organism evidence="13 14">
    <name type="scientific">Clostridium folliculivorans</name>
    <dbReference type="NCBI Taxonomy" id="2886038"/>
    <lineage>
        <taxon>Bacteria</taxon>
        <taxon>Bacillati</taxon>
        <taxon>Bacillota</taxon>
        <taxon>Clostridia</taxon>
        <taxon>Eubacteriales</taxon>
        <taxon>Clostridiaceae</taxon>
        <taxon>Clostridium</taxon>
    </lineage>
</organism>
<evidence type="ECO:0000256" key="5">
    <source>
        <dbReference type="ARBA" id="ARBA00022741"/>
    </source>
</evidence>
<dbReference type="NCBIfam" id="TIGR00157">
    <property type="entry name" value="ribosome small subunit-dependent GTPase A"/>
    <property type="match status" value="1"/>
</dbReference>
<feature type="domain" description="EngC GTPase" evidence="11">
    <location>
        <begin position="113"/>
        <end position="260"/>
    </location>
</feature>
<protein>
    <recommendedName>
        <fullName evidence="10">Small ribosomal subunit biogenesis GTPase RsgA</fullName>
        <ecNumber evidence="10">3.6.1.-</ecNumber>
    </recommendedName>
</protein>
<evidence type="ECO:0000256" key="6">
    <source>
        <dbReference type="ARBA" id="ARBA00022801"/>
    </source>
</evidence>
<accession>A0A9W5Y1D4</accession>
<dbReference type="GO" id="GO:0046872">
    <property type="term" value="F:metal ion binding"/>
    <property type="evidence" value="ECO:0007669"/>
    <property type="project" value="UniProtKB-KW"/>
</dbReference>
<reference evidence="13" key="1">
    <citation type="journal article" date="2023" name="Int. J. Syst. Evol. Microbiol.">
        <title>&lt;i&gt;Clostridium folliculivorans&lt;/i&gt; sp. nov., isolated from soil samples of an organic paddy in Japan.</title>
        <authorList>
            <person name="Tazawa J."/>
            <person name="Kobayashi H."/>
            <person name="Tanizawa Y."/>
            <person name="Uchino A."/>
            <person name="Tanaka F."/>
            <person name="Urashima Y."/>
            <person name="Miura S."/>
            <person name="Sakamoto M."/>
            <person name="Ohkuma M."/>
            <person name="Tohno M."/>
        </authorList>
    </citation>
    <scope>NUCLEOTIDE SEQUENCE</scope>
    <source>
        <strain evidence="13">D1-1</strain>
    </source>
</reference>
<feature type="domain" description="CP-type G" evidence="12">
    <location>
        <begin position="105"/>
        <end position="262"/>
    </location>
</feature>
<feature type="binding site" evidence="10">
    <location>
        <position position="285"/>
    </location>
    <ligand>
        <name>Zn(2+)</name>
        <dbReference type="ChEBI" id="CHEBI:29105"/>
    </ligand>
</feature>
<dbReference type="PANTHER" id="PTHR32120">
    <property type="entry name" value="SMALL RIBOSOMAL SUBUNIT BIOGENESIS GTPASE RSGA"/>
    <property type="match status" value="1"/>
</dbReference>
<dbReference type="InterPro" id="IPR010914">
    <property type="entry name" value="RsgA_GTPase_dom"/>
</dbReference>
<keyword evidence="7 10" id="KW-0862">Zinc</keyword>
<evidence type="ECO:0000256" key="3">
    <source>
        <dbReference type="ARBA" id="ARBA00022723"/>
    </source>
</evidence>
<dbReference type="GO" id="GO:0019843">
    <property type="term" value="F:rRNA binding"/>
    <property type="evidence" value="ECO:0007669"/>
    <property type="project" value="UniProtKB-KW"/>
</dbReference>
<keyword evidence="8 10" id="KW-0694">RNA-binding</keyword>
<comment type="subunit">
    <text evidence="10">Monomer. Associates with 30S ribosomal subunit, binds 16S rRNA.</text>
</comment>
<evidence type="ECO:0000256" key="2">
    <source>
        <dbReference type="ARBA" id="ARBA00022517"/>
    </source>
</evidence>
<dbReference type="EMBL" id="BQXY01000002">
    <property type="protein sequence ID" value="GKU24906.1"/>
    <property type="molecule type" value="Genomic_DNA"/>
</dbReference>
<evidence type="ECO:0000256" key="4">
    <source>
        <dbReference type="ARBA" id="ARBA00022730"/>
    </source>
</evidence>
<keyword evidence="6 10" id="KW-0378">Hydrolase</keyword>
<evidence type="ECO:0000256" key="9">
    <source>
        <dbReference type="ARBA" id="ARBA00023134"/>
    </source>
</evidence>
<dbReference type="GO" id="GO:0003924">
    <property type="term" value="F:GTPase activity"/>
    <property type="evidence" value="ECO:0007669"/>
    <property type="project" value="UniProtKB-UniRule"/>
</dbReference>
<dbReference type="InterPro" id="IPR004881">
    <property type="entry name" value="Ribosome_biogen_GTPase_RsgA"/>
</dbReference>
<evidence type="ECO:0000256" key="1">
    <source>
        <dbReference type="ARBA" id="ARBA00022490"/>
    </source>
</evidence>
<dbReference type="PROSITE" id="PS50936">
    <property type="entry name" value="ENGC_GTPASE"/>
    <property type="match status" value="1"/>
</dbReference>
<comment type="function">
    <text evidence="10">One of several proteins that assist in the late maturation steps of the functional core of the 30S ribosomal subunit. Helps release RbfA from mature subunits. May play a role in the assembly of ribosomal proteins into the subunit. Circularly permuted GTPase that catalyzes slow GTP hydrolysis, GTPase activity is stimulated by the 30S ribosomal subunit.</text>
</comment>
<keyword evidence="4 10" id="KW-0699">rRNA-binding</keyword>
<dbReference type="SUPFAM" id="SSF52540">
    <property type="entry name" value="P-loop containing nucleoside triphosphate hydrolases"/>
    <property type="match status" value="1"/>
</dbReference>
<dbReference type="Pfam" id="PF03193">
    <property type="entry name" value="RsgA_GTPase"/>
    <property type="match status" value="1"/>
</dbReference>
<evidence type="ECO:0000259" key="11">
    <source>
        <dbReference type="PROSITE" id="PS50936"/>
    </source>
</evidence>
<dbReference type="Gene3D" id="3.40.50.300">
    <property type="entry name" value="P-loop containing nucleotide triphosphate hydrolases"/>
    <property type="match status" value="1"/>
</dbReference>
<evidence type="ECO:0000256" key="7">
    <source>
        <dbReference type="ARBA" id="ARBA00022833"/>
    </source>
</evidence>
<keyword evidence="1 10" id="KW-0963">Cytoplasm</keyword>
<keyword evidence="2 10" id="KW-0690">Ribosome biogenesis</keyword>
<dbReference type="GO" id="GO:0042274">
    <property type="term" value="P:ribosomal small subunit biogenesis"/>
    <property type="evidence" value="ECO:0007669"/>
    <property type="project" value="UniProtKB-UniRule"/>
</dbReference>
<dbReference type="PROSITE" id="PS51721">
    <property type="entry name" value="G_CP"/>
    <property type="match status" value="1"/>
</dbReference>
<comment type="similarity">
    <text evidence="10">Belongs to the TRAFAC class YlqF/YawG GTPase family. RsgA subfamily.</text>
</comment>
<feature type="binding site" evidence="10">
    <location>
        <begin position="204"/>
        <end position="212"/>
    </location>
    <ligand>
        <name>GTP</name>
        <dbReference type="ChEBI" id="CHEBI:37565"/>
    </ligand>
</feature>
<keyword evidence="9 10" id="KW-0342">GTP-binding</keyword>
<evidence type="ECO:0000256" key="10">
    <source>
        <dbReference type="HAMAP-Rule" id="MF_01820"/>
    </source>
</evidence>
<feature type="binding site" evidence="10">
    <location>
        <position position="290"/>
    </location>
    <ligand>
        <name>Zn(2+)</name>
        <dbReference type="ChEBI" id="CHEBI:29105"/>
    </ligand>
</feature>
<evidence type="ECO:0000313" key="13">
    <source>
        <dbReference type="EMBL" id="GKU24906.1"/>
    </source>
</evidence>
<dbReference type="InterPro" id="IPR027417">
    <property type="entry name" value="P-loop_NTPase"/>
</dbReference>
<keyword evidence="3 10" id="KW-0479">Metal-binding</keyword>
<dbReference type="PANTHER" id="PTHR32120:SF10">
    <property type="entry name" value="SMALL RIBOSOMAL SUBUNIT BIOGENESIS GTPASE RSGA"/>
    <property type="match status" value="1"/>
</dbReference>
<comment type="caution">
    <text evidence="13">The sequence shown here is derived from an EMBL/GenBank/DDBJ whole genome shotgun (WGS) entry which is preliminary data.</text>
</comment>
<dbReference type="GO" id="GO:0005737">
    <property type="term" value="C:cytoplasm"/>
    <property type="evidence" value="ECO:0007669"/>
    <property type="project" value="UniProtKB-SubCell"/>
</dbReference>
<feature type="binding site" evidence="10">
    <location>
        <position position="298"/>
    </location>
    <ligand>
        <name>Zn(2+)</name>
        <dbReference type="ChEBI" id="CHEBI:29105"/>
    </ligand>
</feature>
<sequence length="348" mass="39533">MNNSTIKRYGYNEFYERQIDEITMDCSELVPARILEVHREYYKLMTSDGENSAKLKGSIFYNDSSSSVYPAIGDFVLVKKNTMGDDIIYKVLDRKSKFARMDSFHEKEQIVATNFDYVFIVTSLNYDFSIKRIERYLTCAWESGANPVIILTKADLCDDCESYIAELETVAIGVPIIAVSSYTGQGFDDIKKFVKPEKTIVLLGSSGVGKSSLVNAIAEEDVMRVNDIREDDSKGRHTTTHRQLIMLKNGTMIIDTPGMRELGMWVVDDGLNVTFSDVEQLELNCKFSDCKHKTEPGCAVKAALESGELSIERWKNFIKLRKEAEFAEKKAKLLSRDKSNNKKKQFAR</sequence>
<dbReference type="EC" id="3.6.1.-" evidence="10"/>
<dbReference type="Proteomes" id="UP001057868">
    <property type="component" value="Unassembled WGS sequence"/>
</dbReference>
<feature type="binding site" evidence="10">
    <location>
        <begin position="152"/>
        <end position="155"/>
    </location>
    <ligand>
        <name>GTP</name>
        <dbReference type="ChEBI" id="CHEBI:37565"/>
    </ligand>
</feature>
<keyword evidence="5 10" id="KW-0547">Nucleotide-binding</keyword>
<dbReference type="CDD" id="cd01854">
    <property type="entry name" value="YjeQ_EngC"/>
    <property type="match status" value="1"/>
</dbReference>
<feature type="binding site" evidence="10">
    <location>
        <position position="292"/>
    </location>
    <ligand>
        <name>Zn(2+)</name>
        <dbReference type="ChEBI" id="CHEBI:29105"/>
    </ligand>
</feature>
<gene>
    <name evidence="13" type="primary">rsgA_2</name>
    <name evidence="10" type="synonym">rsgA</name>
    <name evidence="13" type="ORF">CFOLD11_17320</name>
</gene>
<keyword evidence="14" id="KW-1185">Reference proteome</keyword>
<evidence type="ECO:0000313" key="14">
    <source>
        <dbReference type="Proteomes" id="UP001057868"/>
    </source>
</evidence>
<dbReference type="Gene3D" id="1.10.40.50">
    <property type="entry name" value="Probable gtpase engc, domain 3"/>
    <property type="match status" value="1"/>
</dbReference>
<dbReference type="RefSeq" id="WP_261851884.1">
    <property type="nucleotide sequence ID" value="NZ_BQXY01000002.1"/>
</dbReference>
<evidence type="ECO:0000256" key="8">
    <source>
        <dbReference type="ARBA" id="ARBA00022884"/>
    </source>
</evidence>
<proteinExistence type="inferred from homology"/>